<evidence type="ECO:0000259" key="8">
    <source>
        <dbReference type="Pfam" id="PF04413"/>
    </source>
</evidence>
<dbReference type="Gene3D" id="3.40.50.11720">
    <property type="entry name" value="3-Deoxy-D-manno-octulosonic-acid transferase, N-terminal domain"/>
    <property type="match status" value="1"/>
</dbReference>
<dbReference type="InterPro" id="IPR007507">
    <property type="entry name" value="Glycos_transf_N"/>
</dbReference>
<evidence type="ECO:0000256" key="5">
    <source>
        <dbReference type="ARBA" id="ARBA00031445"/>
    </source>
</evidence>
<reference evidence="9 10" key="1">
    <citation type="submission" date="2024-08" db="EMBL/GenBank/DDBJ databases">
        <title>Whole-genome sequencing of halo(alkali)philic microorganisms from hypersaline lakes.</title>
        <authorList>
            <person name="Sorokin D.Y."/>
            <person name="Merkel A.Y."/>
            <person name="Messina E."/>
            <person name="Yakimov M."/>
        </authorList>
    </citation>
    <scope>NUCLEOTIDE SEQUENCE [LARGE SCALE GENOMIC DNA]</scope>
    <source>
        <strain evidence="9 10">AB-hyl4</strain>
    </source>
</reference>
<dbReference type="Pfam" id="PF04413">
    <property type="entry name" value="Glycos_transf_N"/>
    <property type="match status" value="1"/>
</dbReference>
<evidence type="ECO:0000256" key="2">
    <source>
        <dbReference type="ARBA" id="ARBA00012621"/>
    </source>
</evidence>
<dbReference type="EC" id="2.4.99.12" evidence="2 7"/>
<sequence>MGLPHDITYAAAALATSPVWAYRMWRTGKWRTDWGGRFGRGEPVVPMPNDQGGRRRRLLIHAVSVGEVNAIRQLVDLLHREHGDRVELVIATTTDTGYARARELFAADHSVVRYPLDFTVAVRRFLDRVRPSAVALVELEVWPNFVDECKRRDIPIVVINGRLSARSFSRYRYLRPVVRSMFASLAAAAVQTPDYAQRFIAMGTPADRVHVLDTMKWDTAEVADDVPNAGELAEQMGIDRAHPLVVAGSTGPGEERLLIDAIRAECPPETQLLLVPRKPERFDEVAALDATIIRRSDRKPTAAVREGQPAHTLFLLDTMGELRKAYALADVVVIGRSFNGLGGSDPIEPIALSKPTIVGPDHHNFADVVHAFEKAGGIVATRQLGPAIAKLLANPDQAAELARHGRDVILSRQGSTQRHAELLLKVLGLADTSIVDAAAPSP</sequence>
<dbReference type="RefSeq" id="WP_425344421.1">
    <property type="nucleotide sequence ID" value="NZ_JBGUBD010000002.1"/>
</dbReference>
<gene>
    <name evidence="9" type="ORF">ACERK3_04240</name>
</gene>
<dbReference type="InterPro" id="IPR038107">
    <property type="entry name" value="Glycos_transf_N_sf"/>
</dbReference>
<keyword evidence="7" id="KW-0472">Membrane</keyword>
<comment type="function">
    <text evidence="7">Involved in lipopolysaccharide (LPS) biosynthesis. Catalyzes the transfer of 3-deoxy-D-manno-octulosonate (Kdo) residue(s) from CMP-Kdo to lipid IV(A), the tetraacyldisaccharide-1,4'-bisphosphate precursor of lipid A.</text>
</comment>
<feature type="domain" description="3-deoxy-D-manno-octulosonic-acid transferase N-terminal" evidence="8">
    <location>
        <begin position="34"/>
        <end position="218"/>
    </location>
</feature>
<organism evidence="9 10">
    <name type="scientific">Natronomicrosphaera hydrolytica</name>
    <dbReference type="NCBI Taxonomy" id="3242702"/>
    <lineage>
        <taxon>Bacteria</taxon>
        <taxon>Pseudomonadati</taxon>
        <taxon>Planctomycetota</taxon>
        <taxon>Phycisphaerae</taxon>
        <taxon>Phycisphaerales</taxon>
        <taxon>Phycisphaeraceae</taxon>
        <taxon>Natronomicrosphaera</taxon>
    </lineage>
</organism>
<dbReference type="SUPFAM" id="SSF53756">
    <property type="entry name" value="UDP-Glycosyltransferase/glycogen phosphorylase"/>
    <property type="match status" value="1"/>
</dbReference>
<accession>A0ABV4U1L2</accession>
<evidence type="ECO:0000313" key="10">
    <source>
        <dbReference type="Proteomes" id="UP001575105"/>
    </source>
</evidence>
<evidence type="ECO:0000256" key="7">
    <source>
        <dbReference type="RuleBase" id="RU365103"/>
    </source>
</evidence>
<proteinExistence type="inferred from homology"/>
<comment type="pathway">
    <text evidence="1 7">Bacterial outer membrane biogenesis; LPS core biosynthesis.</text>
</comment>
<name>A0ABV4U1L2_9BACT</name>
<keyword evidence="4 7" id="KW-0808">Transferase</keyword>
<evidence type="ECO:0000256" key="1">
    <source>
        <dbReference type="ARBA" id="ARBA00004713"/>
    </source>
</evidence>
<protein>
    <recommendedName>
        <fullName evidence="3 7">3-deoxy-D-manno-octulosonic acid transferase</fullName>
        <shortName evidence="7">Kdo transferase</shortName>
        <ecNumber evidence="2 7">2.4.99.12</ecNumber>
    </recommendedName>
    <alternativeName>
        <fullName evidence="5 7">Lipid IV(A) 3-deoxy-D-manno-octulosonic acid transferase</fullName>
    </alternativeName>
</protein>
<dbReference type="Proteomes" id="UP001575105">
    <property type="component" value="Unassembled WGS sequence"/>
</dbReference>
<keyword evidence="7" id="KW-0448">Lipopolysaccharide biosynthesis</keyword>
<keyword evidence="7" id="KW-1003">Cell membrane</keyword>
<comment type="catalytic activity">
    <reaction evidence="6 7">
        <text>lipid IVA (E. coli) + CMP-3-deoxy-beta-D-manno-octulosonate = alpha-Kdo-(2-&gt;6)-lipid IVA (E. coli) + CMP + H(+)</text>
        <dbReference type="Rhea" id="RHEA:28066"/>
        <dbReference type="ChEBI" id="CHEBI:15378"/>
        <dbReference type="ChEBI" id="CHEBI:58603"/>
        <dbReference type="ChEBI" id="CHEBI:60364"/>
        <dbReference type="ChEBI" id="CHEBI:60377"/>
        <dbReference type="ChEBI" id="CHEBI:85987"/>
        <dbReference type="EC" id="2.4.99.12"/>
    </reaction>
</comment>
<evidence type="ECO:0000256" key="6">
    <source>
        <dbReference type="ARBA" id="ARBA00049183"/>
    </source>
</evidence>
<evidence type="ECO:0000256" key="4">
    <source>
        <dbReference type="ARBA" id="ARBA00022679"/>
    </source>
</evidence>
<evidence type="ECO:0000256" key="3">
    <source>
        <dbReference type="ARBA" id="ARBA00019077"/>
    </source>
</evidence>
<dbReference type="PANTHER" id="PTHR42755">
    <property type="entry name" value="3-DEOXY-MANNO-OCTULOSONATE CYTIDYLYLTRANSFERASE"/>
    <property type="match status" value="1"/>
</dbReference>
<dbReference type="GO" id="GO:0016740">
    <property type="term" value="F:transferase activity"/>
    <property type="evidence" value="ECO:0007669"/>
    <property type="project" value="UniProtKB-KW"/>
</dbReference>
<comment type="caution">
    <text evidence="9">The sequence shown here is derived from an EMBL/GenBank/DDBJ whole genome shotgun (WGS) entry which is preliminary data.</text>
</comment>
<keyword evidence="10" id="KW-1185">Reference proteome</keyword>
<dbReference type="EMBL" id="JBGUBD010000002">
    <property type="protein sequence ID" value="MFA9477499.1"/>
    <property type="molecule type" value="Genomic_DNA"/>
</dbReference>
<dbReference type="InterPro" id="IPR039901">
    <property type="entry name" value="Kdotransferase"/>
</dbReference>
<dbReference type="Gene3D" id="3.40.50.2000">
    <property type="entry name" value="Glycogen Phosphorylase B"/>
    <property type="match status" value="1"/>
</dbReference>
<comment type="subcellular location">
    <subcellularLocation>
        <location evidence="7">Cell membrane</location>
    </subcellularLocation>
</comment>
<evidence type="ECO:0000313" key="9">
    <source>
        <dbReference type="EMBL" id="MFA9477499.1"/>
    </source>
</evidence>
<dbReference type="PANTHER" id="PTHR42755:SF1">
    <property type="entry name" value="3-DEOXY-D-MANNO-OCTULOSONIC ACID TRANSFERASE, MITOCHONDRIAL-RELATED"/>
    <property type="match status" value="1"/>
</dbReference>
<comment type="similarity">
    <text evidence="7">Belongs to the glycosyltransferase group 1 family.</text>
</comment>